<protein>
    <submittedName>
        <fullName evidence="1">Uncharacterized protein</fullName>
    </submittedName>
</protein>
<name>Q6KGN6_BPFO1</name>
<accession>Q6KGN6</accession>
<dbReference type="EMBL" id="AF320576">
    <property type="protein sequence ID" value="AAQ14639.1"/>
    <property type="molecule type" value="Genomic_DNA"/>
</dbReference>
<sequence length="58" mass="6836">MHKEVTLNYTKQKQDNHLHHLDICVDMCLYLQNVNADYHSSHRESHLACLILHLHCNG</sequence>
<keyword evidence="2" id="KW-1185">Reference proteome</keyword>
<evidence type="ECO:0000313" key="1">
    <source>
        <dbReference type="EMBL" id="AAQ14639.1"/>
    </source>
</evidence>
<reference evidence="1 2" key="1">
    <citation type="submission" date="2000-11" db="EMBL/GenBank/DDBJ databases">
        <title>Bacteriophage Felix O1: Genetic Characterization.</title>
        <authorList>
            <person name="Sriranganathan N."/>
            <person name="Whichard J.M."/>
            <person name="Pierson F.W."/>
            <person name="Kapur V."/>
            <person name="Weigt L.A."/>
        </authorList>
    </citation>
    <scope>NUCLEOTIDE SEQUENCE [LARGE SCALE GENOMIC DNA]</scope>
    <source>
        <strain evidence="1">Felix O1-VT1</strain>
    </source>
</reference>
<proteinExistence type="predicted"/>
<evidence type="ECO:0000313" key="2">
    <source>
        <dbReference type="Proteomes" id="UP000009070"/>
    </source>
</evidence>
<organism evidence="1 2">
    <name type="scientific">Salmonella phage Felix O1 (isolate Felix O1-VT1)</name>
    <name type="common">Bacteriophage Felix O1</name>
    <dbReference type="NCBI Taxonomy" id="1283336"/>
    <lineage>
        <taxon>Viruses</taxon>
        <taxon>Duplodnaviria</taxon>
        <taxon>Heunggongvirae</taxon>
        <taxon>Uroviricota</taxon>
        <taxon>Caudoviricetes</taxon>
        <taxon>Andersonviridae</taxon>
        <taxon>Ounavirinae</taxon>
        <taxon>Felixounavirus</taxon>
        <taxon>Felixounavirus felixO1</taxon>
    </lineage>
</organism>
<organismHost>
    <name type="scientific">Salmonella</name>
    <dbReference type="NCBI Taxonomy" id="590"/>
</organismHost>
<dbReference type="Proteomes" id="UP000009070">
    <property type="component" value="Segment"/>
</dbReference>